<evidence type="ECO:0000256" key="4">
    <source>
        <dbReference type="ARBA" id="ARBA00023014"/>
    </source>
</evidence>
<dbReference type="GO" id="GO:0051537">
    <property type="term" value="F:2 iron, 2 sulfur cluster binding"/>
    <property type="evidence" value="ECO:0007669"/>
    <property type="project" value="UniProtKB-KW"/>
</dbReference>
<evidence type="ECO:0000256" key="1">
    <source>
        <dbReference type="ARBA" id="ARBA00022714"/>
    </source>
</evidence>
<keyword evidence="9" id="KW-1185">Reference proteome</keyword>
<reference evidence="9" key="1">
    <citation type="journal article" date="2019" name="Int. J. Syst. Evol. Microbiol.">
        <title>The Global Catalogue of Microorganisms (GCM) 10K type strain sequencing project: providing services to taxonomists for standard genome sequencing and annotation.</title>
        <authorList>
            <consortium name="The Broad Institute Genomics Platform"/>
            <consortium name="The Broad Institute Genome Sequencing Center for Infectious Disease"/>
            <person name="Wu L."/>
            <person name="Ma J."/>
        </authorList>
    </citation>
    <scope>NUCLEOTIDE SEQUENCE [LARGE SCALE GENOMIC DNA]</scope>
    <source>
        <strain evidence="9">JCM 19134</strain>
    </source>
</reference>
<evidence type="ECO:0000313" key="8">
    <source>
        <dbReference type="EMBL" id="GAA4952361.1"/>
    </source>
</evidence>
<dbReference type="AlphaFoldDB" id="A0AAV3U6C3"/>
<evidence type="ECO:0000259" key="7">
    <source>
        <dbReference type="PROSITE" id="PS51296"/>
    </source>
</evidence>
<comment type="caution">
    <text evidence="8">The sequence shown here is derived from an EMBL/GenBank/DDBJ whole genome shotgun (WGS) entry which is preliminary data.</text>
</comment>
<dbReference type="PANTHER" id="PTHR21496">
    <property type="entry name" value="FERREDOXIN-RELATED"/>
    <property type="match status" value="1"/>
</dbReference>
<evidence type="ECO:0000256" key="6">
    <source>
        <dbReference type="ARBA" id="ARBA00038001"/>
    </source>
</evidence>
<sequence>MNSEYTRLFPVADLSPGQAKAVEIDGVDLLVCNAKGDFYAVQNMCTHQKAKLEGGRIRNCFISCPVHGVMFDLKTGVPKGTMTTIPLKTYDLRVVDEHLEVCVKDNTLA</sequence>
<dbReference type="Proteomes" id="UP001409585">
    <property type="component" value="Unassembled WGS sequence"/>
</dbReference>
<dbReference type="InterPro" id="IPR017941">
    <property type="entry name" value="Rieske_2Fe-2S"/>
</dbReference>
<gene>
    <name evidence="8" type="ORF">GCM10025791_36290</name>
</gene>
<keyword evidence="2" id="KW-0479">Metal-binding</keyword>
<protein>
    <submittedName>
        <fullName evidence="8">Non-heme iron oxygenase ferredoxin subunit</fullName>
    </submittedName>
</protein>
<evidence type="ECO:0000256" key="2">
    <source>
        <dbReference type="ARBA" id="ARBA00022723"/>
    </source>
</evidence>
<dbReference type="PROSITE" id="PS51296">
    <property type="entry name" value="RIESKE"/>
    <property type="match status" value="1"/>
</dbReference>
<evidence type="ECO:0000313" key="9">
    <source>
        <dbReference type="Proteomes" id="UP001409585"/>
    </source>
</evidence>
<dbReference type="InterPro" id="IPR036922">
    <property type="entry name" value="Rieske_2Fe-2S_sf"/>
</dbReference>
<organism evidence="8 9">
    <name type="scientific">Halioxenophilus aromaticivorans</name>
    <dbReference type="NCBI Taxonomy" id="1306992"/>
    <lineage>
        <taxon>Bacteria</taxon>
        <taxon>Pseudomonadati</taxon>
        <taxon>Pseudomonadota</taxon>
        <taxon>Gammaproteobacteria</taxon>
        <taxon>Alteromonadales</taxon>
        <taxon>Alteromonadaceae</taxon>
        <taxon>Halioxenophilus</taxon>
    </lineage>
</organism>
<evidence type="ECO:0000256" key="3">
    <source>
        <dbReference type="ARBA" id="ARBA00023004"/>
    </source>
</evidence>
<keyword evidence="4" id="KW-0411">Iron-sulfur</keyword>
<proteinExistence type="inferred from homology"/>
<comment type="cofactor">
    <cofactor evidence="5">
        <name>[2Fe-2S] cluster</name>
        <dbReference type="ChEBI" id="CHEBI:190135"/>
    </cofactor>
</comment>
<dbReference type="Pfam" id="PF00355">
    <property type="entry name" value="Rieske"/>
    <property type="match status" value="1"/>
</dbReference>
<accession>A0AAV3U6C3</accession>
<evidence type="ECO:0000256" key="5">
    <source>
        <dbReference type="ARBA" id="ARBA00034078"/>
    </source>
</evidence>
<comment type="similarity">
    <text evidence="6">Belongs to the bacterial ring-hydroxylating dioxygenase ferredoxin component family.</text>
</comment>
<dbReference type="SUPFAM" id="SSF50022">
    <property type="entry name" value="ISP domain"/>
    <property type="match status" value="1"/>
</dbReference>
<dbReference type="RefSeq" id="WP_345425790.1">
    <property type="nucleotide sequence ID" value="NZ_AP031496.1"/>
</dbReference>
<keyword evidence="3" id="KW-0408">Iron</keyword>
<feature type="domain" description="Rieske" evidence="7">
    <location>
        <begin position="6"/>
        <end position="101"/>
    </location>
</feature>
<dbReference type="EMBL" id="BAABLX010000029">
    <property type="protein sequence ID" value="GAA4952361.1"/>
    <property type="molecule type" value="Genomic_DNA"/>
</dbReference>
<keyword evidence="1" id="KW-0001">2Fe-2S</keyword>
<name>A0AAV3U6C3_9ALTE</name>
<dbReference type="PANTHER" id="PTHR21496:SF0">
    <property type="entry name" value="RIESKE DOMAIN-CONTAINING PROTEIN"/>
    <property type="match status" value="1"/>
</dbReference>
<dbReference type="Gene3D" id="2.102.10.10">
    <property type="entry name" value="Rieske [2Fe-2S] iron-sulphur domain"/>
    <property type="match status" value="1"/>
</dbReference>
<dbReference type="GO" id="GO:0046872">
    <property type="term" value="F:metal ion binding"/>
    <property type="evidence" value="ECO:0007669"/>
    <property type="project" value="UniProtKB-KW"/>
</dbReference>